<dbReference type="Proteomes" id="UP000010798">
    <property type="component" value="Chromosome"/>
</dbReference>
<dbReference type="HOGENOM" id="CLU_1276899_0_0_0"/>
<dbReference type="KEGG" id="saci:Sinac_6145"/>
<gene>
    <name evidence="2" type="ordered locus">Sinac_6145</name>
</gene>
<feature type="transmembrane region" description="Helical" evidence="1">
    <location>
        <begin position="118"/>
        <end position="136"/>
    </location>
</feature>
<feature type="transmembrane region" description="Helical" evidence="1">
    <location>
        <begin position="89"/>
        <end position="106"/>
    </location>
</feature>
<keyword evidence="1" id="KW-0812">Transmembrane</keyword>
<feature type="transmembrane region" description="Helical" evidence="1">
    <location>
        <begin position="156"/>
        <end position="173"/>
    </location>
</feature>
<dbReference type="AlphaFoldDB" id="L0DLW8"/>
<keyword evidence="1" id="KW-1133">Transmembrane helix</keyword>
<evidence type="ECO:0000313" key="2">
    <source>
        <dbReference type="EMBL" id="AGA30247.1"/>
    </source>
</evidence>
<feature type="transmembrane region" description="Helical" evidence="1">
    <location>
        <begin position="20"/>
        <end position="41"/>
    </location>
</feature>
<evidence type="ECO:0000256" key="1">
    <source>
        <dbReference type="SAM" id="Phobius"/>
    </source>
</evidence>
<dbReference type="EMBL" id="CP003364">
    <property type="protein sequence ID" value="AGA30247.1"/>
    <property type="molecule type" value="Genomic_DNA"/>
</dbReference>
<dbReference type="RefSeq" id="WP_015249334.1">
    <property type="nucleotide sequence ID" value="NC_019892.1"/>
</dbReference>
<keyword evidence="1" id="KW-0472">Membrane</keyword>
<evidence type="ECO:0000313" key="3">
    <source>
        <dbReference type="Proteomes" id="UP000010798"/>
    </source>
</evidence>
<accession>L0DLW8</accession>
<reference evidence="2 3" key="1">
    <citation type="submission" date="2012-02" db="EMBL/GenBank/DDBJ databases">
        <title>Complete sequence of chromosome of Singulisphaera acidiphila DSM 18658.</title>
        <authorList>
            <consortium name="US DOE Joint Genome Institute (JGI-PGF)"/>
            <person name="Lucas S."/>
            <person name="Copeland A."/>
            <person name="Lapidus A."/>
            <person name="Glavina del Rio T."/>
            <person name="Dalin E."/>
            <person name="Tice H."/>
            <person name="Bruce D."/>
            <person name="Goodwin L."/>
            <person name="Pitluck S."/>
            <person name="Peters L."/>
            <person name="Ovchinnikova G."/>
            <person name="Chertkov O."/>
            <person name="Kyrpides N."/>
            <person name="Mavromatis K."/>
            <person name="Ivanova N."/>
            <person name="Brettin T."/>
            <person name="Detter J.C."/>
            <person name="Han C."/>
            <person name="Larimer F."/>
            <person name="Land M."/>
            <person name="Hauser L."/>
            <person name="Markowitz V."/>
            <person name="Cheng J.-F."/>
            <person name="Hugenholtz P."/>
            <person name="Woyke T."/>
            <person name="Wu D."/>
            <person name="Tindall B."/>
            <person name="Pomrenke H."/>
            <person name="Brambilla E."/>
            <person name="Klenk H.-P."/>
            <person name="Eisen J.A."/>
        </authorList>
    </citation>
    <scope>NUCLEOTIDE SEQUENCE [LARGE SCALE GENOMIC DNA]</scope>
    <source>
        <strain evidence="3">ATCC BAA-1392 / DSM 18658 / VKM B-2454 / MOB10</strain>
    </source>
</reference>
<organism evidence="2 3">
    <name type="scientific">Singulisphaera acidiphila (strain ATCC BAA-1392 / DSM 18658 / VKM B-2454 / MOB10)</name>
    <dbReference type="NCBI Taxonomy" id="886293"/>
    <lineage>
        <taxon>Bacteria</taxon>
        <taxon>Pseudomonadati</taxon>
        <taxon>Planctomycetota</taxon>
        <taxon>Planctomycetia</taxon>
        <taxon>Isosphaerales</taxon>
        <taxon>Isosphaeraceae</taxon>
        <taxon>Singulisphaera</taxon>
    </lineage>
</organism>
<protein>
    <submittedName>
        <fullName evidence="2">Uncharacterized protein</fullName>
    </submittedName>
</protein>
<name>L0DLW8_SINAD</name>
<dbReference type="eggNOG" id="ENOG5033M56">
    <property type="taxonomic scope" value="Bacteria"/>
</dbReference>
<proteinExistence type="predicted"/>
<dbReference type="OrthoDB" id="282432at2"/>
<keyword evidence="3" id="KW-1185">Reference proteome</keyword>
<sequence>MSQPDLANSTPVDWRRLHAYGWPGGSVRALMAILIFGTLWAHLALRPDREVPDSLRDLLFIILGHYFAVRGRQGIDPEGGPPPLYLPRGAVRLILIAGFLVVGALLHQQGRLTQVGKNPGVVTLILAAGFLLGVVMQRIMTLWSHGGRIPRAIEDVRATFSLVAAIGLAVLIWDQLLPFLPPSVHGTLNHVLLGFGRYGPEHLLAAIVGFYFGSRS</sequence>